<evidence type="ECO:0000313" key="2">
    <source>
        <dbReference type="EMBL" id="RDS85893.1"/>
    </source>
</evidence>
<proteinExistence type="predicted"/>
<feature type="compositionally biased region" description="Polar residues" evidence="1">
    <location>
        <begin position="224"/>
        <end position="234"/>
    </location>
</feature>
<dbReference type="AlphaFoldDB" id="A0A370XBU5"/>
<dbReference type="EMBL" id="QRBF01000001">
    <property type="protein sequence ID" value="RDS85893.1"/>
    <property type="molecule type" value="Genomic_DNA"/>
</dbReference>
<reference evidence="2 3" key="1">
    <citation type="submission" date="2018-07" db="EMBL/GenBank/DDBJ databases">
        <title>Dyella monticola sp. nov. and Dyella psychrodurans sp. nov. isolated from monsoon evergreen broad-leaved forest soil of Dinghu Mountain, China.</title>
        <authorList>
            <person name="Gao Z."/>
            <person name="Qiu L."/>
        </authorList>
    </citation>
    <scope>NUCLEOTIDE SEQUENCE [LARGE SCALE GENOMIC DNA]</scope>
    <source>
        <strain evidence="2 3">4MSK11</strain>
    </source>
</reference>
<dbReference type="InterPro" id="IPR036388">
    <property type="entry name" value="WH-like_DNA-bd_sf"/>
</dbReference>
<accession>A0A370XBU5</accession>
<feature type="region of interest" description="Disordered" evidence="1">
    <location>
        <begin position="200"/>
        <end position="235"/>
    </location>
</feature>
<dbReference type="Gene3D" id="1.10.10.60">
    <property type="entry name" value="Homeodomain-like"/>
    <property type="match status" value="1"/>
</dbReference>
<name>A0A370XBU5_9GAMM</name>
<organism evidence="2 3">
    <name type="scientific">Dyella psychrodurans</name>
    <dbReference type="NCBI Taxonomy" id="1927960"/>
    <lineage>
        <taxon>Bacteria</taxon>
        <taxon>Pseudomonadati</taxon>
        <taxon>Pseudomonadota</taxon>
        <taxon>Gammaproteobacteria</taxon>
        <taxon>Lysobacterales</taxon>
        <taxon>Rhodanobacteraceae</taxon>
        <taxon>Dyella</taxon>
    </lineage>
</organism>
<comment type="caution">
    <text evidence="2">The sequence shown here is derived from an EMBL/GenBank/DDBJ whole genome shotgun (WGS) entry which is preliminary data.</text>
</comment>
<sequence>MAERNAQIIARYRDGATYREIAKEFHITMGLVCRIISKAGVAEGRKRIGDPAAAARNAQIVARYRDGATYKDIAAEFQRPIGSVRGVITTAGAVQERARSRQPDPKIATRNAQIDARYLEGETMQSIAAGFRPRYWVVNAIITKAGVARPKGPRPDSAIAARNAQIVARYQAGASYKDIAEAFHLPFGTVSAIISSAGAVQGRRRGPRTTSAARSVPHPGRRSAPQTKRATSTPIMDRYLAGETCDSIAADVGISSLGVHQVLMGLSPEPDNHLKGGRLTHVRSTSRSSHRETQRRWSA</sequence>
<dbReference type="Proteomes" id="UP000255334">
    <property type="component" value="Unassembled WGS sequence"/>
</dbReference>
<feature type="region of interest" description="Disordered" evidence="1">
    <location>
        <begin position="268"/>
        <end position="299"/>
    </location>
</feature>
<gene>
    <name evidence="2" type="ORF">DWU99_01045</name>
</gene>
<evidence type="ECO:0000313" key="3">
    <source>
        <dbReference type="Proteomes" id="UP000255334"/>
    </source>
</evidence>
<feature type="compositionally biased region" description="Basic and acidic residues" evidence="1">
    <location>
        <begin position="289"/>
        <end position="299"/>
    </location>
</feature>
<dbReference type="Gene3D" id="1.10.10.10">
    <property type="entry name" value="Winged helix-like DNA-binding domain superfamily/Winged helix DNA-binding domain"/>
    <property type="match status" value="1"/>
</dbReference>
<keyword evidence="3" id="KW-1185">Reference proteome</keyword>
<protein>
    <submittedName>
        <fullName evidence="2">Uncharacterized protein</fullName>
    </submittedName>
</protein>
<evidence type="ECO:0000256" key="1">
    <source>
        <dbReference type="SAM" id="MobiDB-lite"/>
    </source>
</evidence>